<sequence length="130" mass="13733">MSTTPTTRPEWQLRTLRNGRTQEFIPVGEIFAGAAVLDIVMEPDDPGVGWPRVCTIIRELGGGKRERLVIAAVDSFEVDLDAAIASAKAQAADAFSDPIHDGGTGGLRDLTDEQVCAMADAIHSGMTPAG</sequence>
<name>A0ABW3BB59_9ACTN</name>
<gene>
    <name evidence="1" type="ORF">ACFQZU_03925</name>
</gene>
<reference evidence="2" key="1">
    <citation type="journal article" date="2019" name="Int. J. Syst. Evol. Microbiol.">
        <title>The Global Catalogue of Microorganisms (GCM) 10K type strain sequencing project: providing services to taxonomists for standard genome sequencing and annotation.</title>
        <authorList>
            <consortium name="The Broad Institute Genomics Platform"/>
            <consortium name="The Broad Institute Genome Sequencing Center for Infectious Disease"/>
            <person name="Wu L."/>
            <person name="Ma J."/>
        </authorList>
    </citation>
    <scope>NUCLEOTIDE SEQUENCE [LARGE SCALE GENOMIC DNA]</scope>
    <source>
        <strain evidence="2">CCUG 63369</strain>
    </source>
</reference>
<comment type="caution">
    <text evidence="1">The sequence shown here is derived from an EMBL/GenBank/DDBJ whole genome shotgun (WGS) entry which is preliminary data.</text>
</comment>
<dbReference type="EMBL" id="JBHTHR010000057">
    <property type="protein sequence ID" value="MFD0800468.1"/>
    <property type="molecule type" value="Genomic_DNA"/>
</dbReference>
<proteinExistence type="predicted"/>
<evidence type="ECO:0000313" key="1">
    <source>
        <dbReference type="EMBL" id="MFD0800468.1"/>
    </source>
</evidence>
<evidence type="ECO:0000313" key="2">
    <source>
        <dbReference type="Proteomes" id="UP001596956"/>
    </source>
</evidence>
<organism evidence="1 2">
    <name type="scientific">Streptomonospora algeriensis</name>
    <dbReference type="NCBI Taxonomy" id="995084"/>
    <lineage>
        <taxon>Bacteria</taxon>
        <taxon>Bacillati</taxon>
        <taxon>Actinomycetota</taxon>
        <taxon>Actinomycetes</taxon>
        <taxon>Streptosporangiales</taxon>
        <taxon>Nocardiopsidaceae</taxon>
        <taxon>Streptomonospora</taxon>
    </lineage>
</organism>
<protein>
    <submittedName>
        <fullName evidence="1">Uncharacterized protein</fullName>
    </submittedName>
</protein>
<keyword evidence="2" id="KW-1185">Reference proteome</keyword>
<accession>A0ABW3BB59</accession>
<dbReference type="Proteomes" id="UP001596956">
    <property type="component" value="Unassembled WGS sequence"/>
</dbReference>